<dbReference type="PRINTS" id="PR00090">
    <property type="entry name" value="RNGDIOXGNASE"/>
</dbReference>
<dbReference type="InterPro" id="IPR015879">
    <property type="entry name" value="Ring_hydroxy_dOase_asu_C_dom"/>
</dbReference>
<keyword evidence="5" id="KW-0408">Iron</keyword>
<dbReference type="GO" id="GO:0051537">
    <property type="term" value="F:2 iron, 2 sulfur cluster binding"/>
    <property type="evidence" value="ECO:0007669"/>
    <property type="project" value="UniProtKB-KW"/>
</dbReference>
<dbReference type="STRING" id="1397666.RS24_01533"/>
<evidence type="ECO:0000256" key="7">
    <source>
        <dbReference type="SAM" id="MobiDB-lite"/>
    </source>
</evidence>
<dbReference type="GO" id="GO:0005506">
    <property type="term" value="F:iron ion binding"/>
    <property type="evidence" value="ECO:0007669"/>
    <property type="project" value="InterPro"/>
</dbReference>
<sequence>MKVRRQQKIQRTTKKQGKYGTPVEVAPKPALGSALIPKERYVSPDYMAQEWEHMWSKVWLMACRDEDLPEPGDHYVTEIGNESILLVRQKDNSVKAFYNVCHHRGNRLVHSFEKPLEAATSFKCKYHDWEYAINGSFMDIPDLETFPQGAPPCGGLTELPCDSWGSFVWFSLNQDVEPLLDYLGIIPEHLNPYHFERMVLTKALTVEWDCNWKASVDAFNESYHVQGIHKQLLYYLDDLDIQIDCYERHNRYLIAFGVLSPRVVAPGEIPPAIKVVMKDAGMDPASYEGSVHDIRHAVQQFKRENGPAQGKDYSALNDDQLTDDYHYMIFPNITMNVHADDLMLFRQRPHPEDPNKMLFDYYMYELPDAEFDEEEYRRPIHKQYKYGEVSLGLVINQDAYNLPFVQKGMQSEGYEGLWIGDQELRIRHFHDTLEKYLNPDATKKAASGKKTASRKTKKQ</sequence>
<feature type="region of interest" description="Disordered" evidence="7">
    <location>
        <begin position="440"/>
        <end position="459"/>
    </location>
</feature>
<evidence type="ECO:0000313" key="10">
    <source>
        <dbReference type="Proteomes" id="UP000016762"/>
    </source>
</evidence>
<dbReference type="Proteomes" id="UP000016762">
    <property type="component" value="Unassembled WGS sequence"/>
</dbReference>
<dbReference type="PANTHER" id="PTHR43756">
    <property type="entry name" value="CHOLINE MONOOXYGENASE, CHLOROPLASTIC"/>
    <property type="match status" value="1"/>
</dbReference>
<keyword evidence="4" id="KW-0560">Oxidoreductase</keyword>
<keyword evidence="2" id="KW-0001">2Fe-2S</keyword>
<dbReference type="PROSITE" id="PS51296">
    <property type="entry name" value="RIESKE"/>
    <property type="match status" value="1"/>
</dbReference>
<dbReference type="RefSeq" id="WP_021777508.1">
    <property type="nucleotide sequence ID" value="NZ_AWXE01000004.1"/>
</dbReference>
<dbReference type="AlphaFoldDB" id="U2WSI3"/>
<dbReference type="PANTHER" id="PTHR43756:SF5">
    <property type="entry name" value="CHOLINE MONOOXYGENASE, CHLOROPLASTIC"/>
    <property type="match status" value="1"/>
</dbReference>
<comment type="cofactor">
    <cofactor evidence="1">
        <name>Fe cation</name>
        <dbReference type="ChEBI" id="CHEBI:24875"/>
    </cofactor>
</comment>
<dbReference type="InterPro" id="IPR017941">
    <property type="entry name" value="Rieske_2Fe-2S"/>
</dbReference>
<dbReference type="SUPFAM" id="SSF55961">
    <property type="entry name" value="Bet v1-like"/>
    <property type="match status" value="1"/>
</dbReference>
<reference evidence="9 10" key="1">
    <citation type="journal article" date="2014" name="FEMS Microbiol. Ecol.">
        <title>Genomic differentiation among two strains of the PS1 clade isolated from geographically separated marine habitats.</title>
        <authorList>
            <person name="Jimenez-Infante F."/>
            <person name="Ngugi D.K."/>
            <person name="Alam I."/>
            <person name="Rashid M."/>
            <person name="Baalawi W."/>
            <person name="Kamau A.A."/>
            <person name="Bajic V.B."/>
            <person name="Stingl U."/>
        </authorList>
    </citation>
    <scope>NUCLEOTIDE SEQUENCE [LARGE SCALE GENOMIC DNA]</scope>
    <source>
        <strain evidence="9 10">RS24</strain>
    </source>
</reference>
<dbReference type="OrthoDB" id="7456916at2"/>
<dbReference type="Pfam" id="PF00355">
    <property type="entry name" value="Rieske"/>
    <property type="match status" value="1"/>
</dbReference>
<dbReference type="InterPro" id="IPR001663">
    <property type="entry name" value="Rng_hydr_dOase-A"/>
</dbReference>
<dbReference type="eggNOG" id="COG4638">
    <property type="taxonomic scope" value="Bacteria"/>
</dbReference>
<dbReference type="Gene3D" id="3.90.380.10">
    <property type="entry name" value="Naphthalene 1,2-dioxygenase Alpha Subunit, Chain A, domain 1"/>
    <property type="match status" value="1"/>
</dbReference>
<evidence type="ECO:0000313" key="9">
    <source>
        <dbReference type="EMBL" id="ERL46530.1"/>
    </source>
</evidence>
<dbReference type="CDD" id="cd03469">
    <property type="entry name" value="Rieske_RO_Alpha_N"/>
    <property type="match status" value="1"/>
</dbReference>
<keyword evidence="6" id="KW-0411">Iron-sulfur</keyword>
<organism evidence="9 10">
    <name type="scientific">Candidatus Micropelagius thuwalensis</name>
    <dbReference type="NCBI Taxonomy" id="1397666"/>
    <lineage>
        <taxon>Bacteria</taxon>
        <taxon>Pseudomonadati</taxon>
        <taxon>Pseudomonadota</taxon>
        <taxon>Alphaproteobacteria</taxon>
        <taxon>PS1 clade</taxon>
        <taxon>Candidatus Micropelagius</taxon>
    </lineage>
</organism>
<dbReference type="Gene3D" id="2.102.10.10">
    <property type="entry name" value="Rieske [2Fe-2S] iron-sulphur domain"/>
    <property type="match status" value="1"/>
</dbReference>
<feature type="region of interest" description="Disordered" evidence="7">
    <location>
        <begin position="1"/>
        <end position="22"/>
    </location>
</feature>
<dbReference type="Pfam" id="PF00848">
    <property type="entry name" value="Ring_hydroxyl_A"/>
    <property type="match status" value="1"/>
</dbReference>
<gene>
    <name evidence="9" type="primary">rho</name>
    <name evidence="9" type="ORF">RS24_01533</name>
</gene>
<evidence type="ECO:0000256" key="3">
    <source>
        <dbReference type="ARBA" id="ARBA00022723"/>
    </source>
</evidence>
<protein>
    <submittedName>
        <fullName evidence="9">Transcription termination factor Rho protein</fullName>
    </submittedName>
</protein>
<dbReference type="GO" id="GO:0016491">
    <property type="term" value="F:oxidoreductase activity"/>
    <property type="evidence" value="ECO:0007669"/>
    <property type="project" value="UniProtKB-KW"/>
</dbReference>
<feature type="compositionally biased region" description="Basic residues" evidence="7">
    <location>
        <begin position="1"/>
        <end position="17"/>
    </location>
</feature>
<dbReference type="CDD" id="cd08882">
    <property type="entry name" value="RHO_alpha_C_MupW-like"/>
    <property type="match status" value="1"/>
</dbReference>
<comment type="caution">
    <text evidence="9">The sequence shown here is derived from an EMBL/GenBank/DDBJ whole genome shotgun (WGS) entry which is preliminary data.</text>
</comment>
<dbReference type="SUPFAM" id="SSF50022">
    <property type="entry name" value="ISP domain"/>
    <property type="match status" value="1"/>
</dbReference>
<name>U2WSI3_9PROT</name>
<evidence type="ECO:0000256" key="2">
    <source>
        <dbReference type="ARBA" id="ARBA00022714"/>
    </source>
</evidence>
<evidence type="ECO:0000259" key="8">
    <source>
        <dbReference type="PROSITE" id="PS51296"/>
    </source>
</evidence>
<dbReference type="EMBL" id="AWXE01000004">
    <property type="protein sequence ID" value="ERL46530.1"/>
    <property type="molecule type" value="Genomic_DNA"/>
</dbReference>
<keyword evidence="3" id="KW-0479">Metal-binding</keyword>
<evidence type="ECO:0000256" key="6">
    <source>
        <dbReference type="ARBA" id="ARBA00023014"/>
    </source>
</evidence>
<evidence type="ECO:0000256" key="4">
    <source>
        <dbReference type="ARBA" id="ARBA00023002"/>
    </source>
</evidence>
<feature type="domain" description="Rieske" evidence="8">
    <location>
        <begin position="59"/>
        <end position="170"/>
    </location>
</feature>
<keyword evidence="10" id="KW-1185">Reference proteome</keyword>
<proteinExistence type="predicted"/>
<evidence type="ECO:0000256" key="5">
    <source>
        <dbReference type="ARBA" id="ARBA00023004"/>
    </source>
</evidence>
<dbReference type="InterPro" id="IPR036922">
    <property type="entry name" value="Rieske_2Fe-2S_sf"/>
</dbReference>
<accession>U2WSI3</accession>
<dbReference type="PATRIC" id="fig|1397666.3.peg.1423"/>
<evidence type="ECO:0000256" key="1">
    <source>
        <dbReference type="ARBA" id="ARBA00001962"/>
    </source>
</evidence>